<dbReference type="InterPro" id="IPR000719">
    <property type="entry name" value="Prot_kinase_dom"/>
</dbReference>
<gene>
    <name evidence="5" type="primary">Nim1k</name>
    <name evidence="5" type="ORF">Bhyg_04474</name>
</gene>
<proteinExistence type="predicted"/>
<dbReference type="GO" id="GO:0035556">
    <property type="term" value="P:intracellular signal transduction"/>
    <property type="evidence" value="ECO:0007669"/>
    <property type="project" value="TreeGrafter"/>
</dbReference>
<evidence type="ECO:0000256" key="2">
    <source>
        <dbReference type="ARBA" id="ARBA00022840"/>
    </source>
</evidence>
<accession>A0A9Q0SA77</accession>
<dbReference type="Gene3D" id="1.10.510.10">
    <property type="entry name" value="Transferase(Phosphotransferase) domain 1"/>
    <property type="match status" value="1"/>
</dbReference>
<protein>
    <submittedName>
        <fullName evidence="5">Serine/threonine-protein kinase NIM1</fullName>
    </submittedName>
</protein>
<dbReference type="EMBL" id="WJQU01000001">
    <property type="protein sequence ID" value="KAJ6649240.1"/>
    <property type="molecule type" value="Genomic_DNA"/>
</dbReference>
<dbReference type="OrthoDB" id="193931at2759"/>
<dbReference type="PROSITE" id="PS00108">
    <property type="entry name" value="PROTEIN_KINASE_ST"/>
    <property type="match status" value="1"/>
</dbReference>
<keyword evidence="5" id="KW-0808">Transferase</keyword>
<keyword evidence="2" id="KW-0067">ATP-binding</keyword>
<evidence type="ECO:0000256" key="1">
    <source>
        <dbReference type="ARBA" id="ARBA00022741"/>
    </source>
</evidence>
<dbReference type="Pfam" id="PF00069">
    <property type="entry name" value="Pkinase"/>
    <property type="match status" value="1"/>
</dbReference>
<dbReference type="FunFam" id="1.10.510.10:FF:000571">
    <property type="entry name" value="Maternal embryonic leucine zipper kinase"/>
    <property type="match status" value="1"/>
</dbReference>
<dbReference type="PANTHER" id="PTHR24346">
    <property type="entry name" value="MAP/MICROTUBULE AFFINITY-REGULATING KINASE"/>
    <property type="match status" value="1"/>
</dbReference>
<dbReference type="SUPFAM" id="SSF56112">
    <property type="entry name" value="Protein kinase-like (PK-like)"/>
    <property type="match status" value="1"/>
</dbReference>
<dbReference type="PANTHER" id="PTHR24346:SF49">
    <property type="entry name" value="NIM1 SERINE_THREONINE PROTEIN KINASE"/>
    <property type="match status" value="1"/>
</dbReference>
<dbReference type="InterPro" id="IPR008271">
    <property type="entry name" value="Ser/Thr_kinase_AS"/>
</dbReference>
<name>A0A9Q0SA77_9DIPT</name>
<comment type="caution">
    <text evidence="5">The sequence shown here is derived from an EMBL/GenBank/DDBJ whole genome shotgun (WGS) entry which is preliminary data.</text>
</comment>
<evidence type="ECO:0000313" key="5">
    <source>
        <dbReference type="EMBL" id="KAJ6649240.1"/>
    </source>
</evidence>
<keyword evidence="6" id="KW-1185">Reference proteome</keyword>
<dbReference type="GO" id="GO:0050321">
    <property type="term" value="F:tau-protein kinase activity"/>
    <property type="evidence" value="ECO:0007669"/>
    <property type="project" value="TreeGrafter"/>
</dbReference>
<keyword evidence="5" id="KW-0418">Kinase</keyword>
<feature type="transmembrane region" description="Helical" evidence="3">
    <location>
        <begin position="59"/>
        <end position="82"/>
    </location>
</feature>
<dbReference type="GO" id="GO:0000226">
    <property type="term" value="P:microtubule cytoskeleton organization"/>
    <property type="evidence" value="ECO:0007669"/>
    <property type="project" value="TreeGrafter"/>
</dbReference>
<evidence type="ECO:0000256" key="3">
    <source>
        <dbReference type="SAM" id="Phobius"/>
    </source>
</evidence>
<evidence type="ECO:0000259" key="4">
    <source>
        <dbReference type="PROSITE" id="PS50011"/>
    </source>
</evidence>
<organism evidence="5 6">
    <name type="scientific">Pseudolycoriella hygida</name>
    <dbReference type="NCBI Taxonomy" id="35572"/>
    <lineage>
        <taxon>Eukaryota</taxon>
        <taxon>Metazoa</taxon>
        <taxon>Ecdysozoa</taxon>
        <taxon>Arthropoda</taxon>
        <taxon>Hexapoda</taxon>
        <taxon>Insecta</taxon>
        <taxon>Pterygota</taxon>
        <taxon>Neoptera</taxon>
        <taxon>Endopterygota</taxon>
        <taxon>Diptera</taxon>
        <taxon>Nematocera</taxon>
        <taxon>Sciaroidea</taxon>
        <taxon>Sciaridae</taxon>
        <taxon>Pseudolycoriella</taxon>
    </lineage>
</organism>
<dbReference type="AlphaFoldDB" id="A0A9Q0SA77"/>
<keyword evidence="1" id="KW-0547">Nucleotide-binding</keyword>
<dbReference type="PROSITE" id="PS50011">
    <property type="entry name" value="PROTEIN_KINASE_DOM"/>
    <property type="match status" value="1"/>
</dbReference>
<feature type="domain" description="Protein kinase" evidence="4">
    <location>
        <begin position="15"/>
        <end position="318"/>
    </location>
</feature>
<dbReference type="Proteomes" id="UP001151699">
    <property type="component" value="Chromosome A"/>
</dbReference>
<reference evidence="5" key="1">
    <citation type="submission" date="2022-07" db="EMBL/GenBank/DDBJ databases">
        <authorList>
            <person name="Trinca V."/>
            <person name="Uliana J.V.C."/>
            <person name="Torres T.T."/>
            <person name="Ward R.J."/>
            <person name="Monesi N."/>
        </authorList>
    </citation>
    <scope>NUCLEOTIDE SEQUENCE</scope>
    <source>
        <strain evidence="5">HSMRA1968</strain>
        <tissue evidence="5">Whole embryos</tissue>
    </source>
</reference>
<dbReference type="SMART" id="SM00220">
    <property type="entry name" value="S_TKc"/>
    <property type="match status" value="1"/>
</dbReference>
<keyword evidence="3" id="KW-0812">Transmembrane</keyword>
<dbReference type="InterPro" id="IPR011009">
    <property type="entry name" value="Kinase-like_dom_sf"/>
</dbReference>
<evidence type="ECO:0000313" key="6">
    <source>
        <dbReference type="Proteomes" id="UP001151699"/>
    </source>
</evidence>
<keyword evidence="3" id="KW-1133">Transmembrane helix</keyword>
<dbReference type="GO" id="GO:0005737">
    <property type="term" value="C:cytoplasm"/>
    <property type="evidence" value="ECO:0007669"/>
    <property type="project" value="TreeGrafter"/>
</dbReference>
<keyword evidence="3" id="KW-0472">Membrane</keyword>
<dbReference type="GO" id="GO:0005524">
    <property type="term" value="F:ATP binding"/>
    <property type="evidence" value="ECO:0007669"/>
    <property type="project" value="UniProtKB-KW"/>
</dbReference>
<sequence length="457" mass="51958">MADRKVALGRRVGLYRFCGDIGRGNFSRVKLAIHQLTRGTLFHIELQNQVLLRIYLRQLMFSIIVNIFLLILPISCANVIIYNLDISIDKVAIKVVDRGRLDARALRMLSREVTTLECVHHPNILRLFEVVETLGRVHLVTEWIRGGELYNRITQGGPLTEAHAAPLYKQLLSAVKHMHSLGFVHRDIKAENVLMVTEDRIKLADFGFSTQLINGSQQHLDTFCGSPPYAAPELFSDDHYIGGPVDVWALGVLVYFMIVGNMPFRAPTVPALRTAVLSGDFCLPSHLSLPCIRLIQRILVHTPSRRPTIDQLLMSQWVNHNHLLIELAQSKQQKNSWFPRRRKFTRERHIEMSNLAPIQCSTKRASSIYAENFLNPIDMPNIEELTISQPVVTKSHRKSIFSGTLKKKIGPMEDGGEKGNMFNRKQSTEIKMIENDLTNGVNSLENGYQTNEQRNTQ</sequence>